<accession>A0AAV7VJR5</accession>
<reference evidence="1" key="1">
    <citation type="journal article" date="2022" name="bioRxiv">
        <title>Sequencing and chromosome-scale assembly of the giantPleurodeles waltlgenome.</title>
        <authorList>
            <person name="Brown T."/>
            <person name="Elewa A."/>
            <person name="Iarovenko S."/>
            <person name="Subramanian E."/>
            <person name="Araus A.J."/>
            <person name="Petzold A."/>
            <person name="Susuki M."/>
            <person name="Suzuki K.-i.T."/>
            <person name="Hayashi T."/>
            <person name="Toyoda A."/>
            <person name="Oliveira C."/>
            <person name="Osipova E."/>
            <person name="Leigh N.D."/>
            <person name="Simon A."/>
            <person name="Yun M.H."/>
        </authorList>
    </citation>
    <scope>NUCLEOTIDE SEQUENCE</scope>
    <source>
        <strain evidence="1">20211129_DDA</strain>
        <tissue evidence="1">Liver</tissue>
    </source>
</reference>
<comment type="caution">
    <text evidence="1">The sequence shown here is derived from an EMBL/GenBank/DDBJ whole genome shotgun (WGS) entry which is preliminary data.</text>
</comment>
<gene>
    <name evidence="1" type="ORF">NDU88_005709</name>
</gene>
<protein>
    <submittedName>
        <fullName evidence="1">Uncharacterized protein</fullName>
    </submittedName>
</protein>
<evidence type="ECO:0000313" key="1">
    <source>
        <dbReference type="EMBL" id="KAJ1201905.1"/>
    </source>
</evidence>
<sequence length="75" mass="7823">MVPSGGVDRLAYKAARAPRDARPPLCLIGMGRDIAPAARAPCDLRPLQSNFHGVGPSTFDANVVLGIAWGPNSLV</sequence>
<organism evidence="1 2">
    <name type="scientific">Pleurodeles waltl</name>
    <name type="common">Iberian ribbed newt</name>
    <dbReference type="NCBI Taxonomy" id="8319"/>
    <lineage>
        <taxon>Eukaryota</taxon>
        <taxon>Metazoa</taxon>
        <taxon>Chordata</taxon>
        <taxon>Craniata</taxon>
        <taxon>Vertebrata</taxon>
        <taxon>Euteleostomi</taxon>
        <taxon>Amphibia</taxon>
        <taxon>Batrachia</taxon>
        <taxon>Caudata</taxon>
        <taxon>Salamandroidea</taxon>
        <taxon>Salamandridae</taxon>
        <taxon>Pleurodelinae</taxon>
        <taxon>Pleurodeles</taxon>
    </lineage>
</organism>
<dbReference type="Proteomes" id="UP001066276">
    <property type="component" value="Chromosome 2_1"/>
</dbReference>
<dbReference type="AlphaFoldDB" id="A0AAV7VJR5"/>
<evidence type="ECO:0000313" key="2">
    <source>
        <dbReference type="Proteomes" id="UP001066276"/>
    </source>
</evidence>
<proteinExistence type="predicted"/>
<name>A0AAV7VJR5_PLEWA</name>
<dbReference type="EMBL" id="JANPWB010000003">
    <property type="protein sequence ID" value="KAJ1201905.1"/>
    <property type="molecule type" value="Genomic_DNA"/>
</dbReference>
<keyword evidence="2" id="KW-1185">Reference proteome</keyword>